<dbReference type="HOGENOM" id="CLU_3087460_0_0_1"/>
<dbReference type="AlphaFoldDB" id="A0A0C3CAH7"/>
<proteinExistence type="predicted"/>
<evidence type="ECO:0000313" key="2">
    <source>
        <dbReference type="Proteomes" id="UP000053424"/>
    </source>
</evidence>
<sequence>MFMGSYRYRGYRPPWRKILALGTSLSFELNCKTLIQSVQLWLSRPESVLRDP</sequence>
<reference evidence="1 2" key="1">
    <citation type="submission" date="2014-04" db="EMBL/GenBank/DDBJ databases">
        <authorList>
            <consortium name="DOE Joint Genome Institute"/>
            <person name="Kuo A."/>
            <person name="Gay G."/>
            <person name="Dore J."/>
            <person name="Kohler A."/>
            <person name="Nagy L.G."/>
            <person name="Floudas D."/>
            <person name="Copeland A."/>
            <person name="Barry K.W."/>
            <person name="Cichocki N."/>
            <person name="Veneault-Fourrey C."/>
            <person name="LaButti K."/>
            <person name="Lindquist E.A."/>
            <person name="Lipzen A."/>
            <person name="Lundell T."/>
            <person name="Morin E."/>
            <person name="Murat C."/>
            <person name="Sun H."/>
            <person name="Tunlid A."/>
            <person name="Henrissat B."/>
            <person name="Grigoriev I.V."/>
            <person name="Hibbett D.S."/>
            <person name="Martin F."/>
            <person name="Nordberg H.P."/>
            <person name="Cantor M.N."/>
            <person name="Hua S.X."/>
        </authorList>
    </citation>
    <scope>NUCLEOTIDE SEQUENCE [LARGE SCALE GENOMIC DNA]</scope>
    <source>
        <strain evidence="2">h7</strain>
    </source>
</reference>
<accession>A0A0C3CAH7</accession>
<protein>
    <submittedName>
        <fullName evidence="1">Uncharacterized protein</fullName>
    </submittedName>
</protein>
<name>A0A0C3CAH7_HEBCY</name>
<dbReference type="EMBL" id="KN831780">
    <property type="protein sequence ID" value="KIM41214.1"/>
    <property type="molecule type" value="Genomic_DNA"/>
</dbReference>
<reference evidence="2" key="2">
    <citation type="submission" date="2015-01" db="EMBL/GenBank/DDBJ databases">
        <title>Evolutionary Origins and Diversification of the Mycorrhizal Mutualists.</title>
        <authorList>
            <consortium name="DOE Joint Genome Institute"/>
            <consortium name="Mycorrhizal Genomics Consortium"/>
            <person name="Kohler A."/>
            <person name="Kuo A."/>
            <person name="Nagy L.G."/>
            <person name="Floudas D."/>
            <person name="Copeland A."/>
            <person name="Barry K.W."/>
            <person name="Cichocki N."/>
            <person name="Veneault-Fourrey C."/>
            <person name="LaButti K."/>
            <person name="Lindquist E.A."/>
            <person name="Lipzen A."/>
            <person name="Lundell T."/>
            <person name="Morin E."/>
            <person name="Murat C."/>
            <person name="Riley R."/>
            <person name="Ohm R."/>
            <person name="Sun H."/>
            <person name="Tunlid A."/>
            <person name="Henrissat B."/>
            <person name="Grigoriev I.V."/>
            <person name="Hibbett D.S."/>
            <person name="Martin F."/>
        </authorList>
    </citation>
    <scope>NUCLEOTIDE SEQUENCE [LARGE SCALE GENOMIC DNA]</scope>
    <source>
        <strain evidence="2">h7</strain>
    </source>
</reference>
<organism evidence="1 2">
    <name type="scientific">Hebeloma cylindrosporum</name>
    <dbReference type="NCBI Taxonomy" id="76867"/>
    <lineage>
        <taxon>Eukaryota</taxon>
        <taxon>Fungi</taxon>
        <taxon>Dikarya</taxon>
        <taxon>Basidiomycota</taxon>
        <taxon>Agaricomycotina</taxon>
        <taxon>Agaricomycetes</taxon>
        <taxon>Agaricomycetidae</taxon>
        <taxon>Agaricales</taxon>
        <taxon>Agaricineae</taxon>
        <taxon>Hymenogastraceae</taxon>
        <taxon>Hebeloma</taxon>
    </lineage>
</organism>
<evidence type="ECO:0000313" key="1">
    <source>
        <dbReference type="EMBL" id="KIM41214.1"/>
    </source>
</evidence>
<keyword evidence="2" id="KW-1185">Reference proteome</keyword>
<dbReference type="Proteomes" id="UP000053424">
    <property type="component" value="Unassembled WGS sequence"/>
</dbReference>
<gene>
    <name evidence="1" type="ORF">M413DRAFT_445261</name>
</gene>